<dbReference type="InterPro" id="IPR026851">
    <property type="entry name" value="Dna2/JHS1_DEXXQ-box"/>
</dbReference>
<evidence type="ECO:0000256" key="14">
    <source>
        <dbReference type="ARBA" id="ARBA00023125"/>
    </source>
</evidence>
<evidence type="ECO:0000256" key="2">
    <source>
        <dbReference type="ARBA" id="ARBA00007913"/>
    </source>
</evidence>
<evidence type="ECO:0000256" key="3">
    <source>
        <dbReference type="ARBA" id="ARBA00022485"/>
    </source>
</evidence>
<dbReference type="CDD" id="cd18808">
    <property type="entry name" value="SF1_C_Upf1"/>
    <property type="match status" value="1"/>
</dbReference>
<accession>A0ABQ7RVW3</accession>
<comment type="caution">
    <text evidence="24">The sequence shown here is derived from an EMBL/GenBank/DDBJ whole genome shotgun (WGS) entry which is preliminary data.</text>
</comment>
<feature type="compositionally biased region" description="Polar residues" evidence="20">
    <location>
        <begin position="59"/>
        <end position="70"/>
    </location>
</feature>
<feature type="domain" description="DNA2/NAM7 helicase helicase" evidence="22">
    <location>
        <begin position="925"/>
        <end position="1015"/>
    </location>
</feature>
<comment type="similarity">
    <text evidence="2 19">Belongs to the DNA2/NAM7 helicase family.</text>
</comment>
<organism evidence="24 25">
    <name type="scientific">Pichia angusta</name>
    <name type="common">Yeast</name>
    <name type="synonym">Hansenula polymorpha</name>
    <dbReference type="NCBI Taxonomy" id="870730"/>
    <lineage>
        <taxon>Eukaryota</taxon>
        <taxon>Fungi</taxon>
        <taxon>Dikarya</taxon>
        <taxon>Ascomycota</taxon>
        <taxon>Saccharomycotina</taxon>
        <taxon>Pichiomycetes</taxon>
        <taxon>Pichiales</taxon>
        <taxon>Pichiaceae</taxon>
        <taxon>Ogataea</taxon>
    </lineage>
</organism>
<comment type="function">
    <text evidence="19">Key enzyme involved in DNA replication and DNA repair. Involved in Okazaki fragments processing by cleaving long flaps that escape FEN1: flaps that are longer than 27 nucleotides are coated by replication protein A complex (RPA), leading to recruit DNA2 which cleaves the flap until it is too short to bind RPA and becomes a substrate for FEN1. Also involved in 5'-end resection of DNA during double-strand break (DSB) repair by mediating the cleavage of 5'-ssDNA.</text>
</comment>
<dbReference type="Gene3D" id="3.90.320.10">
    <property type="match status" value="1"/>
</dbReference>
<keyword evidence="25" id="KW-1185">Reference proteome</keyword>
<dbReference type="Pfam" id="PF13087">
    <property type="entry name" value="AAA_12"/>
    <property type="match status" value="1"/>
</dbReference>
<keyword evidence="15 19" id="KW-0234">DNA repair</keyword>
<comment type="cofactor">
    <cofactor evidence="1">
        <name>[4Fe-4S] cluster</name>
        <dbReference type="ChEBI" id="CHEBI:49883"/>
    </cofactor>
</comment>
<feature type="domain" description="DNA2/NAM7 helicase-like C-terminal" evidence="23">
    <location>
        <begin position="1107"/>
        <end position="1317"/>
    </location>
</feature>
<evidence type="ECO:0000256" key="9">
    <source>
        <dbReference type="ARBA" id="ARBA00022801"/>
    </source>
</evidence>
<keyword evidence="4 19" id="KW-0235">DNA replication</keyword>
<feature type="domain" description="DNA2/NAM7 helicase helicase" evidence="22">
    <location>
        <begin position="1031"/>
        <end position="1099"/>
    </location>
</feature>
<dbReference type="InterPro" id="IPR045055">
    <property type="entry name" value="DNA2/NAM7-like"/>
</dbReference>
<dbReference type="Gene3D" id="3.40.50.300">
    <property type="entry name" value="P-loop containing nucleotide triphosphate hydrolases"/>
    <property type="match status" value="3"/>
</dbReference>
<keyword evidence="17 19" id="KW-0511">Multifunctional enzyme</keyword>
<evidence type="ECO:0000256" key="4">
    <source>
        <dbReference type="ARBA" id="ARBA00022705"/>
    </source>
</evidence>
<protein>
    <recommendedName>
        <fullName evidence="19">DNA replication ATP-dependent helicase/nuclease</fullName>
        <ecNumber evidence="19">3.1.-.-</ecNumber>
        <ecNumber evidence="19">3.6.4.12</ecNumber>
    </recommendedName>
</protein>
<keyword evidence="7 19" id="KW-0547">Nucleotide-binding</keyword>
<dbReference type="Proteomes" id="UP001197328">
    <property type="component" value="Unassembled WGS sequence"/>
</dbReference>
<evidence type="ECO:0000256" key="6">
    <source>
        <dbReference type="ARBA" id="ARBA00022723"/>
    </source>
</evidence>
<dbReference type="PANTHER" id="PTHR10887">
    <property type="entry name" value="DNA2/NAM7 HELICASE FAMILY"/>
    <property type="match status" value="1"/>
</dbReference>
<evidence type="ECO:0000256" key="13">
    <source>
        <dbReference type="ARBA" id="ARBA00023014"/>
    </source>
</evidence>
<keyword evidence="6 19" id="KW-0479">Metal-binding</keyword>
<proteinExistence type="inferred from homology"/>
<evidence type="ECO:0000256" key="1">
    <source>
        <dbReference type="ARBA" id="ARBA00001966"/>
    </source>
</evidence>
<dbReference type="InterPro" id="IPR047187">
    <property type="entry name" value="SF1_C_Upf1"/>
</dbReference>
<keyword evidence="5 19" id="KW-0540">Nuclease</keyword>
<keyword evidence="16 19" id="KW-0539">Nucleus</keyword>
<keyword evidence="3 19" id="KW-0004">4Fe-4S</keyword>
<evidence type="ECO:0000256" key="18">
    <source>
        <dbReference type="ARBA" id="ARBA00047995"/>
    </source>
</evidence>
<evidence type="ECO:0000256" key="7">
    <source>
        <dbReference type="ARBA" id="ARBA00022741"/>
    </source>
</evidence>
<dbReference type="InterPro" id="IPR041677">
    <property type="entry name" value="DNA2/NAM7_AAA_11"/>
</dbReference>
<keyword evidence="13 19" id="KW-0411">Iron-sulfur</keyword>
<dbReference type="EC" id="3.6.4.12" evidence="19"/>
<feature type="compositionally biased region" description="Basic and acidic residues" evidence="20">
    <location>
        <begin position="12"/>
        <end position="22"/>
    </location>
</feature>
<keyword evidence="10 19" id="KW-0347">Helicase</keyword>
<evidence type="ECO:0000259" key="23">
    <source>
        <dbReference type="Pfam" id="PF13087"/>
    </source>
</evidence>
<dbReference type="SUPFAM" id="SSF52540">
    <property type="entry name" value="P-loop containing nucleoside triphosphate hydrolases"/>
    <property type="match status" value="1"/>
</dbReference>
<gene>
    <name evidence="24" type="ORF">KL940_002895</name>
</gene>
<dbReference type="InterPro" id="IPR014808">
    <property type="entry name" value="DNA_replication_fac_Dna2_N"/>
</dbReference>
<evidence type="ECO:0000313" key="24">
    <source>
        <dbReference type="EMBL" id="KAG7849213.1"/>
    </source>
</evidence>
<dbReference type="EMBL" id="JAHLVD010000007">
    <property type="protein sequence ID" value="KAG7849213.1"/>
    <property type="molecule type" value="Genomic_DNA"/>
</dbReference>
<keyword evidence="9 19" id="KW-0378">Hydrolase</keyword>
<evidence type="ECO:0000256" key="17">
    <source>
        <dbReference type="ARBA" id="ARBA00023268"/>
    </source>
</evidence>
<evidence type="ECO:0000256" key="19">
    <source>
        <dbReference type="RuleBase" id="RU367041"/>
    </source>
</evidence>
<dbReference type="CDD" id="cd18041">
    <property type="entry name" value="DEXXQc_DNA2"/>
    <property type="match status" value="1"/>
</dbReference>
<reference evidence="24 25" key="1">
    <citation type="journal article" date="2021" name="G3 (Bethesda)">
        <title>Genomic diversity, chromosomal rearrangements, and interspecies hybridization in the ogataea polymorpha species complex.</title>
        <authorList>
            <person name="Hanson S.J."/>
            <person name="Cinneide E.O."/>
            <person name="Salzberg L.I."/>
            <person name="Wolfe K.H."/>
            <person name="McGowan J."/>
            <person name="Fitzpatrick D.A."/>
            <person name="Matlin K."/>
        </authorList>
    </citation>
    <scope>NUCLEOTIDE SEQUENCE [LARGE SCALE GENOMIC DNA]</scope>
    <source>
        <strain evidence="24">51-138</strain>
    </source>
</reference>
<feature type="compositionally biased region" description="Basic and acidic residues" evidence="20">
    <location>
        <begin position="72"/>
        <end position="89"/>
    </location>
</feature>
<evidence type="ECO:0000313" key="25">
    <source>
        <dbReference type="Proteomes" id="UP001197328"/>
    </source>
</evidence>
<comment type="subcellular location">
    <subcellularLocation>
        <location evidence="19">Nucleus</location>
    </subcellularLocation>
    <subcellularLocation>
        <location evidence="19">Chromosome</location>
    </subcellularLocation>
</comment>
<evidence type="ECO:0000256" key="12">
    <source>
        <dbReference type="ARBA" id="ARBA00023004"/>
    </source>
</evidence>
<feature type="region of interest" description="Disordered" evidence="20">
    <location>
        <begin position="270"/>
        <end position="313"/>
    </location>
</feature>
<keyword evidence="19" id="KW-0158">Chromosome</keyword>
<name>A0ABQ7RVW3_PICAN</name>
<comment type="catalytic activity">
    <reaction evidence="18 19">
        <text>ATP + H2O = ADP + phosphate + H(+)</text>
        <dbReference type="Rhea" id="RHEA:13065"/>
        <dbReference type="ChEBI" id="CHEBI:15377"/>
        <dbReference type="ChEBI" id="CHEBI:15378"/>
        <dbReference type="ChEBI" id="CHEBI:30616"/>
        <dbReference type="ChEBI" id="CHEBI:43474"/>
        <dbReference type="ChEBI" id="CHEBI:456216"/>
        <dbReference type="EC" id="3.6.4.12"/>
    </reaction>
</comment>
<evidence type="ECO:0000259" key="22">
    <source>
        <dbReference type="Pfam" id="PF13086"/>
    </source>
</evidence>
<keyword evidence="12 19" id="KW-0408">Iron</keyword>
<feature type="region of interest" description="Disordered" evidence="20">
    <location>
        <begin position="1"/>
        <end position="91"/>
    </location>
</feature>
<dbReference type="InterPro" id="IPR041679">
    <property type="entry name" value="DNA2/NAM7-like_C"/>
</dbReference>
<keyword evidence="14 19" id="KW-0238">DNA-binding</keyword>
<evidence type="ECO:0000256" key="11">
    <source>
        <dbReference type="ARBA" id="ARBA00022840"/>
    </source>
</evidence>
<keyword evidence="8 19" id="KW-0227">DNA damage</keyword>
<feature type="domain" description="DNA replication factor Dna2 N-terminal" evidence="21">
    <location>
        <begin position="384"/>
        <end position="573"/>
    </location>
</feature>
<feature type="compositionally biased region" description="Basic and acidic residues" evidence="20">
    <location>
        <begin position="270"/>
        <end position="280"/>
    </location>
</feature>
<sequence length="1397" mass="156459">MSGSPQRRTKRIKADCDRENRGVLDTLGFTEPLARGKPGRSSKPPSEAVPLQRKDPNVRTLSTQEFQLSVKTPDKNASRASSELHHPSSDDNIFWALTPSIQKNKDNSATTSGCDSIDQRDVLSSPIDESLNGVQLLDPNLKSLLDKYDNSADVHRTPSISRSVSDPHSLVHRSLAAIGETPIIATKQTLSESMQKSINKLKASKRLVNSSVFGSPAETPTQSVSQLLTLIGKTIREEAGVLDEMDEMDEMDETDDLSDVDMAELDRLTTLRRTQREKSASAEPPAEPPAEPVLSASTPAELSDGLSDEFSDNGDEIFAAPSTVSLPQFKDMKLENENAAVYETVENTVHSQIQKRNCHRYQISKIVRTKYKGGPQLVLRCVGEDDKTKNIVVRDLWTELEYREGDIVHVVVDSANAQLVDKSSNLLIWGPDILVSATMAATAVDCKRRAVLSSKIQGVGEHAVPLVLGNIVHQLFQACLKESNVSDAFFDEYLEELLDANQIALYSIGVSRQELKATVLEHVDYIKEWVATYTRNAQFSGSVPFQASKVLDIEENIWSPMYGLRGLIDVVIEASLRDGSKVVVPMEIKTGKDYIANRAQATLYTLLVNQRYDVEARSLALVYTKMRQSYYEAINANDLRMLVNIRNHISQYLSYGASELPPIKNQPSCERCFVLNECMTYNRLAEHGTAEKSGLDDGLYESLTGHLNRPQYPEFFNHWNGLLSKEEGFVNSFKKDLWCYSAAERELKGGKAVGGLHLTQCQEADTANARAKRFLYTFERDDTIHQPMSNTQLAKHDRIIVSDESGQFGLAFGFVETLRSNVVVVSTDRRFENSTVKLSNFDAAHNQVFESVLSGSSAGSVGAKKKTYRIDKDEMFHGLALARFNLLNLFLPDGDEKTRRLVVDLEPPQFAEKPLLQGKFDRSRFNTDQLRAFDRVLRAQDYCLILGMPGTGKTTVTASLIKCLVENGQTVLIASYTHSAVDNILEKVIDIVENPKILRVGAPKKVTEKVRKYSLYSTDTIYPMESAEDFRHAFLETNIVATTCLGIQDTAFIHRQHFDYCIIDEASQVSMPVCLGPLRFADKFVLVGDHYQLPPLVRSAEARAGGMDKSLFRILSEKYPQSVVELTHQYRMSADVMMLSNCLIYDGRLKCGTPQVANQTLHVPFPERLQEACIQVPRPFRWMDHVFDPKNRVLFLNHDSVPAQEVANGEKIENPVEADLILQIIKCLVSCGVSASSIGVMSFYRAQLRYFYRGLRNHPDIEVLTADQFQGRDKDCIIISLVRSNEKNVAGELLREWRRVNVAMTRAKSKLIILGSEKLMKTIPQFEGFMSLVSSHNWVYQLPRDASDVYRGIFHDFDPSQTESARTSSGKTVRIGTQSKMVQKTMVVRNVIQEFAS</sequence>
<evidence type="ECO:0000256" key="8">
    <source>
        <dbReference type="ARBA" id="ARBA00022763"/>
    </source>
</evidence>
<evidence type="ECO:0000256" key="5">
    <source>
        <dbReference type="ARBA" id="ARBA00022722"/>
    </source>
</evidence>
<evidence type="ECO:0000256" key="15">
    <source>
        <dbReference type="ARBA" id="ARBA00023204"/>
    </source>
</evidence>
<dbReference type="InterPro" id="IPR027417">
    <property type="entry name" value="P-loop_NTPase"/>
</dbReference>
<dbReference type="PANTHER" id="PTHR10887:SF433">
    <property type="entry name" value="DNA REPLICATION ATP-DEPENDENT HELICASE_NUCLEASE DNA2"/>
    <property type="match status" value="1"/>
</dbReference>
<dbReference type="Pfam" id="PF08696">
    <property type="entry name" value="Dna2"/>
    <property type="match status" value="1"/>
</dbReference>
<evidence type="ECO:0000256" key="20">
    <source>
        <dbReference type="SAM" id="MobiDB-lite"/>
    </source>
</evidence>
<evidence type="ECO:0000259" key="21">
    <source>
        <dbReference type="Pfam" id="PF08696"/>
    </source>
</evidence>
<evidence type="ECO:0000256" key="16">
    <source>
        <dbReference type="ARBA" id="ARBA00023242"/>
    </source>
</evidence>
<keyword evidence="11 19" id="KW-0067">ATP-binding</keyword>
<dbReference type="InterPro" id="IPR011604">
    <property type="entry name" value="PDDEXK-like_dom_sf"/>
</dbReference>
<dbReference type="Pfam" id="PF13086">
    <property type="entry name" value="AAA_11"/>
    <property type="match status" value="2"/>
</dbReference>
<evidence type="ECO:0000256" key="10">
    <source>
        <dbReference type="ARBA" id="ARBA00022806"/>
    </source>
</evidence>
<dbReference type="EC" id="3.1.-.-" evidence="19"/>